<keyword evidence="2" id="KW-0671">Queuosine biosynthesis</keyword>
<evidence type="ECO:0000256" key="2">
    <source>
        <dbReference type="ARBA" id="ARBA00022785"/>
    </source>
</evidence>
<reference evidence="5" key="1">
    <citation type="submission" date="2016-10" db="EMBL/GenBank/DDBJ databases">
        <title>Sequence of Gallionella enrichment culture.</title>
        <authorList>
            <person name="Poehlein A."/>
            <person name="Muehling M."/>
            <person name="Daniel R."/>
        </authorList>
    </citation>
    <scope>NUCLEOTIDE SEQUENCE</scope>
</reference>
<keyword evidence="4 5" id="KW-0560">Oxidoreductase</keyword>
<dbReference type="GO" id="GO:0033739">
    <property type="term" value="F:preQ1 synthase activity"/>
    <property type="evidence" value="ECO:0007669"/>
    <property type="project" value="UniProtKB-EC"/>
</dbReference>
<keyword evidence="3" id="KW-0521">NADP</keyword>
<evidence type="ECO:0000256" key="1">
    <source>
        <dbReference type="ARBA" id="ARBA00022490"/>
    </source>
</evidence>
<dbReference type="AlphaFoldDB" id="A0A1J5T4F7"/>
<sequence length="118" mass="13534">MADPKILEVFPNPQPKRDYVIEHTHHEFTSLCPKTGHPDFAEIVVRYVADKVCVELKSLKLYFHAYRNEGIFFEAATNKICDDLAAALKPRSLTVVAKWKARGGFSSVITAEYRPRRR</sequence>
<protein>
    <submittedName>
        <fullName evidence="5">NADPH-dependent 7-cyano-7-deazaguanine reductase</fullName>
        <ecNumber evidence="5">1.7.1.13</ecNumber>
    </submittedName>
</protein>
<dbReference type="SUPFAM" id="SSF55620">
    <property type="entry name" value="Tetrahydrobiopterin biosynthesis enzymes-like"/>
    <property type="match status" value="1"/>
</dbReference>
<accession>A0A1J5T4F7</accession>
<dbReference type="Gene3D" id="3.30.1130.10">
    <property type="match status" value="1"/>
</dbReference>
<evidence type="ECO:0000256" key="4">
    <source>
        <dbReference type="ARBA" id="ARBA00023002"/>
    </source>
</evidence>
<dbReference type="GO" id="GO:0008616">
    <property type="term" value="P:tRNA queuosine(34) biosynthetic process"/>
    <property type="evidence" value="ECO:0007669"/>
    <property type="project" value="UniProtKB-KW"/>
</dbReference>
<dbReference type="InterPro" id="IPR029500">
    <property type="entry name" value="QueF"/>
</dbReference>
<keyword evidence="1" id="KW-0963">Cytoplasm</keyword>
<dbReference type="EC" id="1.7.1.13" evidence="5"/>
<gene>
    <name evidence="5" type="primary">queF_1</name>
    <name evidence="5" type="ORF">GALL_41370</name>
</gene>
<dbReference type="GO" id="GO:0005737">
    <property type="term" value="C:cytoplasm"/>
    <property type="evidence" value="ECO:0007669"/>
    <property type="project" value="InterPro"/>
</dbReference>
<dbReference type="Pfam" id="PF14489">
    <property type="entry name" value="QueF"/>
    <property type="match status" value="1"/>
</dbReference>
<dbReference type="InterPro" id="IPR016856">
    <property type="entry name" value="QueF_type1"/>
</dbReference>
<organism evidence="5">
    <name type="scientific">mine drainage metagenome</name>
    <dbReference type="NCBI Taxonomy" id="410659"/>
    <lineage>
        <taxon>unclassified sequences</taxon>
        <taxon>metagenomes</taxon>
        <taxon>ecological metagenomes</taxon>
    </lineage>
</organism>
<comment type="caution">
    <text evidence="5">The sequence shown here is derived from an EMBL/GenBank/DDBJ whole genome shotgun (WGS) entry which is preliminary data.</text>
</comment>
<dbReference type="NCBIfam" id="TIGR03139">
    <property type="entry name" value="QueF-II"/>
    <property type="match status" value="1"/>
</dbReference>
<dbReference type="InterPro" id="IPR043133">
    <property type="entry name" value="GTP-CH-I_C/QueF"/>
</dbReference>
<proteinExistence type="inferred from homology"/>
<dbReference type="HAMAP" id="MF_00818">
    <property type="entry name" value="QueF_type1"/>
    <property type="match status" value="1"/>
</dbReference>
<dbReference type="PANTHER" id="PTHR34354:SF1">
    <property type="entry name" value="NADPH-DEPENDENT 7-CYANO-7-DEAZAGUANINE REDUCTASE"/>
    <property type="match status" value="1"/>
</dbReference>
<dbReference type="PANTHER" id="PTHR34354">
    <property type="entry name" value="NADPH-DEPENDENT 7-CYANO-7-DEAZAGUANINE REDUCTASE"/>
    <property type="match status" value="1"/>
</dbReference>
<name>A0A1J5T4F7_9ZZZZ</name>
<dbReference type="PIRSF" id="PIRSF027377">
    <property type="entry name" value="Nitrile_oxidored_QueF"/>
    <property type="match status" value="1"/>
</dbReference>
<dbReference type="EMBL" id="MLJW01000010">
    <property type="protein sequence ID" value="OIR15019.1"/>
    <property type="molecule type" value="Genomic_DNA"/>
</dbReference>
<dbReference type="InterPro" id="IPR050084">
    <property type="entry name" value="NADPH_dep_7-cyano-7-deazaG_red"/>
</dbReference>
<evidence type="ECO:0000313" key="5">
    <source>
        <dbReference type="EMBL" id="OIR15019.1"/>
    </source>
</evidence>
<evidence type="ECO:0000256" key="3">
    <source>
        <dbReference type="ARBA" id="ARBA00022857"/>
    </source>
</evidence>